<keyword evidence="6" id="KW-0472">Membrane</keyword>
<keyword evidence="4" id="KW-0106">Calcium</keyword>
<comment type="subcellular location">
    <subcellularLocation>
        <location evidence="1">Secreted</location>
    </subcellularLocation>
</comment>
<dbReference type="PANTHER" id="PTHR37467:SF1">
    <property type="entry name" value="EXPORTED CALCIUM-BINDING GLYCOPROTEIN"/>
    <property type="match status" value="1"/>
</dbReference>
<evidence type="ECO:0000313" key="8">
    <source>
        <dbReference type="Proteomes" id="UP000229600"/>
    </source>
</evidence>
<dbReference type="Pfam" id="PF18884">
    <property type="entry name" value="TSP3_bac"/>
    <property type="match status" value="3"/>
</dbReference>
<protein>
    <submittedName>
        <fullName evidence="7">Uncharacterized protein</fullName>
    </submittedName>
</protein>
<feature type="compositionally biased region" description="Polar residues" evidence="5">
    <location>
        <begin position="76"/>
        <end position="89"/>
    </location>
</feature>
<keyword evidence="6" id="KW-0812">Transmembrane</keyword>
<evidence type="ECO:0000256" key="4">
    <source>
        <dbReference type="ARBA" id="ARBA00022837"/>
    </source>
</evidence>
<evidence type="ECO:0000256" key="6">
    <source>
        <dbReference type="SAM" id="Phobius"/>
    </source>
</evidence>
<feature type="region of interest" description="Disordered" evidence="5">
    <location>
        <begin position="1"/>
        <end position="103"/>
    </location>
</feature>
<feature type="region of interest" description="Disordered" evidence="5">
    <location>
        <begin position="264"/>
        <end position="340"/>
    </location>
</feature>
<evidence type="ECO:0000256" key="2">
    <source>
        <dbReference type="ARBA" id="ARBA00022525"/>
    </source>
</evidence>
<keyword evidence="6" id="KW-1133">Transmembrane helix</keyword>
<evidence type="ECO:0000256" key="1">
    <source>
        <dbReference type="ARBA" id="ARBA00004613"/>
    </source>
</evidence>
<dbReference type="InterPro" id="IPR059100">
    <property type="entry name" value="TSP3_bac"/>
</dbReference>
<evidence type="ECO:0000313" key="7">
    <source>
        <dbReference type="EMBL" id="PIR03894.1"/>
    </source>
</evidence>
<feature type="transmembrane region" description="Helical" evidence="6">
    <location>
        <begin position="131"/>
        <end position="153"/>
    </location>
</feature>
<feature type="compositionally biased region" description="Acidic residues" evidence="5">
    <location>
        <begin position="277"/>
        <end position="287"/>
    </location>
</feature>
<reference evidence="7 8" key="1">
    <citation type="submission" date="2017-09" db="EMBL/GenBank/DDBJ databases">
        <title>Depth-based differentiation of microbial function through sediment-hosted aquifers and enrichment of novel symbionts in the deep terrestrial subsurface.</title>
        <authorList>
            <person name="Probst A.J."/>
            <person name="Ladd B."/>
            <person name="Jarett J.K."/>
            <person name="Geller-Mcgrath D.E."/>
            <person name="Sieber C.M."/>
            <person name="Emerson J.B."/>
            <person name="Anantharaman K."/>
            <person name="Thomas B.C."/>
            <person name="Malmstrom R."/>
            <person name="Stieglmeier M."/>
            <person name="Klingl A."/>
            <person name="Woyke T."/>
            <person name="Ryan C.M."/>
            <person name="Banfield J.F."/>
        </authorList>
    </citation>
    <scope>NUCLEOTIDE SEQUENCE [LARGE SCALE GENOMIC DNA]</scope>
    <source>
        <strain evidence="7">CG11_big_fil_rev_8_21_14_0_20_39_34</strain>
    </source>
</reference>
<organism evidence="7 8">
    <name type="scientific">Candidatus Magasanikbacteria bacterium CG11_big_fil_rev_8_21_14_0_20_39_34</name>
    <dbReference type="NCBI Taxonomy" id="1974653"/>
    <lineage>
        <taxon>Bacteria</taxon>
        <taxon>Candidatus Magasanikiibacteriota</taxon>
    </lineage>
</organism>
<comment type="caution">
    <text evidence="7">The sequence shown here is derived from an EMBL/GenBank/DDBJ whole genome shotgun (WGS) entry which is preliminary data.</text>
</comment>
<gene>
    <name evidence="7" type="ORF">COV59_01765</name>
</gene>
<dbReference type="PANTHER" id="PTHR37467">
    <property type="entry name" value="EXPORTED CALCIUM-BINDING GLYCOPROTEIN-RELATED"/>
    <property type="match status" value="1"/>
</dbReference>
<accession>A0A2H0N4S3</accession>
<dbReference type="EMBL" id="PCWN01000007">
    <property type="protein sequence ID" value="PIR03894.1"/>
    <property type="molecule type" value="Genomic_DNA"/>
</dbReference>
<keyword evidence="3" id="KW-0732">Signal</keyword>
<evidence type="ECO:0000256" key="3">
    <source>
        <dbReference type="ARBA" id="ARBA00022729"/>
    </source>
</evidence>
<dbReference type="Proteomes" id="UP000229600">
    <property type="component" value="Unassembled WGS sequence"/>
</dbReference>
<keyword evidence="2" id="KW-0964">Secreted</keyword>
<name>A0A2H0N4S3_9BACT</name>
<proteinExistence type="predicted"/>
<dbReference type="AlphaFoldDB" id="A0A2H0N4S3"/>
<dbReference type="InterPro" id="IPR053180">
    <property type="entry name" value="Ca-binding_acidic-repeat"/>
</dbReference>
<sequence length="340" mass="36574">MFEEHMDDQNSGGPQGQVPGNLPMTEPEDIFEGGEGLSSKMVPPSMEAPQPQPVSPSTNEQKSALDAGVLKPKASESASVPLSRDSSPRPQQPEMDIPMVVPHNPTDEEIPGIHSEMQEVYNLKDPNFGRALLKILLGLIILGGLIYGGWYAYGKFFASGASSNVKAPETNQVPSDSADKQQNVDEGIGLDLDEDINAGAVVEEDTQEDMGIVVSSSDMMSSTTDEQMMDNSTNTLDQMEENSADEGVLFGDIDKDEDGLNNIRENALGTDPNNWDTDGDELGDGEEVNIWKTDPLNPDTDGDGYKDGQEVKAGYSPLGAHKLSEKPIEESTEIDASAQQ</sequence>
<evidence type="ECO:0000256" key="5">
    <source>
        <dbReference type="SAM" id="MobiDB-lite"/>
    </source>
</evidence>